<keyword evidence="3" id="KW-1185">Reference proteome</keyword>
<feature type="region of interest" description="Disordered" evidence="1">
    <location>
        <begin position="139"/>
        <end position="161"/>
    </location>
</feature>
<protein>
    <submittedName>
        <fullName evidence="2">Uncharacterized protein</fullName>
    </submittedName>
</protein>
<dbReference type="Proteomes" id="UP000246991">
    <property type="component" value="Unassembled WGS sequence"/>
</dbReference>
<dbReference type="EMBL" id="PYWC01000137">
    <property type="protein sequence ID" value="PWW71783.1"/>
    <property type="molecule type" value="Genomic_DNA"/>
</dbReference>
<name>A0A317SBB5_9PEZI</name>
<reference evidence="2 3" key="1">
    <citation type="submission" date="2018-03" db="EMBL/GenBank/DDBJ databases">
        <title>Genomes of Pezizomycetes fungi and the evolution of truffles.</title>
        <authorList>
            <person name="Murat C."/>
            <person name="Payen T."/>
            <person name="Noel B."/>
            <person name="Kuo A."/>
            <person name="Martin F.M."/>
        </authorList>
    </citation>
    <scope>NUCLEOTIDE SEQUENCE [LARGE SCALE GENOMIC DNA]</scope>
    <source>
        <strain evidence="2">091103-1</strain>
    </source>
</reference>
<comment type="caution">
    <text evidence="2">The sequence shown here is derived from an EMBL/GenBank/DDBJ whole genome shotgun (WGS) entry which is preliminary data.</text>
</comment>
<evidence type="ECO:0000313" key="2">
    <source>
        <dbReference type="EMBL" id="PWW71783.1"/>
    </source>
</evidence>
<sequence length="161" mass="18180">MQNHHVSEEDQPQVKDGAIAVIWLTEWCRPILPDEMIADPWLVDSGRRPLDVVEASTAVLGPVIAYFKLTECRRNFMSIVAAADLRLAECRRGLSSLVNLLFLILPLLLTHSTPNNLLNTERYQLTFLVASTCPCKAQRPSPKRPAQLQTMSPSRTRIFRT</sequence>
<organism evidence="2 3">
    <name type="scientific">Tuber magnatum</name>
    <name type="common">white Piedmont truffle</name>
    <dbReference type="NCBI Taxonomy" id="42249"/>
    <lineage>
        <taxon>Eukaryota</taxon>
        <taxon>Fungi</taxon>
        <taxon>Dikarya</taxon>
        <taxon>Ascomycota</taxon>
        <taxon>Pezizomycotina</taxon>
        <taxon>Pezizomycetes</taxon>
        <taxon>Pezizales</taxon>
        <taxon>Tuberaceae</taxon>
        <taxon>Tuber</taxon>
    </lineage>
</organism>
<gene>
    <name evidence="2" type="ORF">C7212DRAFT_348575</name>
</gene>
<evidence type="ECO:0000313" key="3">
    <source>
        <dbReference type="Proteomes" id="UP000246991"/>
    </source>
</evidence>
<dbReference type="AlphaFoldDB" id="A0A317SBB5"/>
<evidence type="ECO:0000256" key="1">
    <source>
        <dbReference type="SAM" id="MobiDB-lite"/>
    </source>
</evidence>
<proteinExistence type="predicted"/>
<accession>A0A317SBB5</accession>